<sequence length="185" mass="21629">MRDAPIHGATDYRKPKKLTLRMNSPRTTIAWISAFRCRPKGFICEPYGWSYSREAHIFITNRRAYRGPCGQRQLRTLQLSHIRCCPWHARRRYGSRDAYPKRWHRFYGRQPDAIPCEHTKRPLACVVQRFEPQLTYADWPKHVGLYASLGDQLAKSSTIAMADIYGVVVVPYFESGLKARRCGRR</sequence>
<evidence type="ECO:0000313" key="1">
    <source>
        <dbReference type="EMBL" id="AII85849.1"/>
    </source>
</evidence>
<reference evidence="1 2" key="1">
    <citation type="journal article" date="2014" name="ISME J.">
        <title>Adaptation of an abundant Roseobacter RCA organism to pelagic systems revealed by genomic and transcriptomic analyses.</title>
        <authorList>
            <person name="Voget S."/>
            <person name="Wemheuer B."/>
            <person name="Brinkhoff T."/>
            <person name="Vollmers J."/>
            <person name="Dietrich S."/>
            <person name="Giebel H.A."/>
            <person name="Beardsley C."/>
            <person name="Sardemann C."/>
            <person name="Bakenhus I."/>
            <person name="Billerbeck S."/>
            <person name="Daniel R."/>
            <person name="Simon M."/>
        </authorList>
    </citation>
    <scope>NUCLEOTIDE SEQUENCE [LARGE SCALE GENOMIC DNA]</scope>
    <source>
        <strain evidence="1 2">RCA23</strain>
    </source>
</reference>
<accession>A0AAN0RGR2</accession>
<keyword evidence="2" id="KW-1185">Reference proteome</keyword>
<evidence type="ECO:0000313" key="2">
    <source>
        <dbReference type="Proteomes" id="UP000028680"/>
    </source>
</evidence>
<name>A0AAN0RGR2_9RHOB</name>
<dbReference type="KEGG" id="ptp:RCA23_c02850"/>
<gene>
    <name evidence="1" type="ORF">RCA23_c02850</name>
</gene>
<dbReference type="AlphaFoldDB" id="A0AAN0RGR2"/>
<protein>
    <submittedName>
        <fullName evidence="1">Uncharacterized protein</fullName>
    </submittedName>
</protein>
<proteinExistence type="predicted"/>
<dbReference type="EMBL" id="CP003984">
    <property type="protein sequence ID" value="AII85849.1"/>
    <property type="molecule type" value="Genomic_DNA"/>
</dbReference>
<organism evidence="1 2">
    <name type="scientific">Planktomarina temperata RCA23</name>
    <dbReference type="NCBI Taxonomy" id="666509"/>
    <lineage>
        <taxon>Bacteria</taxon>
        <taxon>Pseudomonadati</taxon>
        <taxon>Pseudomonadota</taxon>
        <taxon>Alphaproteobacteria</taxon>
        <taxon>Rhodobacterales</taxon>
        <taxon>Paracoccaceae</taxon>
        <taxon>Planktomarina</taxon>
    </lineage>
</organism>
<dbReference type="Proteomes" id="UP000028680">
    <property type="component" value="Chromosome"/>
</dbReference>